<evidence type="ECO:0008006" key="4">
    <source>
        <dbReference type="Google" id="ProtNLM"/>
    </source>
</evidence>
<keyword evidence="3" id="KW-1185">Reference proteome</keyword>
<keyword evidence="1" id="KW-0732">Signal</keyword>
<evidence type="ECO:0000256" key="1">
    <source>
        <dbReference type="SAM" id="SignalP"/>
    </source>
</evidence>
<gene>
    <name evidence="2" type="ORF">JAN5088_03321</name>
</gene>
<protein>
    <recommendedName>
        <fullName evidence="4">BsSco</fullName>
    </recommendedName>
</protein>
<feature type="chain" id="PRO_5005807146" description="BsSco" evidence="1">
    <location>
        <begin position="19"/>
        <end position="203"/>
    </location>
</feature>
<reference evidence="2 3" key="1">
    <citation type="submission" date="2015-07" db="EMBL/GenBank/DDBJ databases">
        <authorList>
            <person name="Noorani M."/>
        </authorList>
    </citation>
    <scope>NUCLEOTIDE SEQUENCE [LARGE SCALE GENOMIC DNA]</scope>
    <source>
        <strain evidence="2 3">CECT 5088</strain>
    </source>
</reference>
<sequence>MRTLLLLAVLSVSTPALADHPGDRLDEAMAAKEPDFEQAERHPPAIKLRTVDGAEFDLRDLEDKVVVLSFLPQECGTPCADQQALLAEVQEAVNVTPMREMVSFVTVASSGSPVAPGRDDANWLGLTPREEGAVAELGAEWAELSRRGEEGPMAYVLGRGARSAGIFHGADFDRINMVLYVNGLTNAHPPEPGLFDRIRRLFQ</sequence>
<dbReference type="InterPro" id="IPR036249">
    <property type="entry name" value="Thioredoxin-like_sf"/>
</dbReference>
<organism evidence="2 3">
    <name type="scientific">Jannaschia rubra</name>
    <dbReference type="NCBI Taxonomy" id="282197"/>
    <lineage>
        <taxon>Bacteria</taxon>
        <taxon>Pseudomonadati</taxon>
        <taxon>Pseudomonadota</taxon>
        <taxon>Alphaproteobacteria</taxon>
        <taxon>Rhodobacterales</taxon>
        <taxon>Roseobacteraceae</taxon>
        <taxon>Jannaschia</taxon>
    </lineage>
</organism>
<accession>A0A0M6XWR2</accession>
<feature type="signal peptide" evidence="1">
    <location>
        <begin position="1"/>
        <end position="18"/>
    </location>
</feature>
<dbReference type="SUPFAM" id="SSF52833">
    <property type="entry name" value="Thioredoxin-like"/>
    <property type="match status" value="1"/>
</dbReference>
<dbReference type="AlphaFoldDB" id="A0A0M6XWR2"/>
<dbReference type="EMBL" id="CXPG01000022">
    <property type="protein sequence ID" value="CTQ34525.1"/>
    <property type="molecule type" value="Genomic_DNA"/>
</dbReference>
<name>A0A0M6XWR2_9RHOB</name>
<evidence type="ECO:0000313" key="2">
    <source>
        <dbReference type="EMBL" id="CTQ34525.1"/>
    </source>
</evidence>
<dbReference type="Gene3D" id="3.40.30.10">
    <property type="entry name" value="Glutaredoxin"/>
    <property type="match status" value="1"/>
</dbReference>
<proteinExistence type="predicted"/>
<dbReference type="Proteomes" id="UP000048908">
    <property type="component" value="Unassembled WGS sequence"/>
</dbReference>
<evidence type="ECO:0000313" key="3">
    <source>
        <dbReference type="Proteomes" id="UP000048908"/>
    </source>
</evidence>